<name>A0A2M4CEY8_9DIPT</name>
<proteinExistence type="predicted"/>
<evidence type="ECO:0000313" key="2">
    <source>
        <dbReference type="EMBL" id="MBW63873.1"/>
    </source>
</evidence>
<feature type="chain" id="PRO_5014947721" evidence="1">
    <location>
        <begin position="23"/>
        <end position="68"/>
    </location>
</feature>
<organism evidence="2">
    <name type="scientific">Anopheles marajoara</name>
    <dbReference type="NCBI Taxonomy" id="58244"/>
    <lineage>
        <taxon>Eukaryota</taxon>
        <taxon>Metazoa</taxon>
        <taxon>Ecdysozoa</taxon>
        <taxon>Arthropoda</taxon>
        <taxon>Hexapoda</taxon>
        <taxon>Insecta</taxon>
        <taxon>Pterygota</taxon>
        <taxon>Neoptera</taxon>
        <taxon>Endopterygota</taxon>
        <taxon>Diptera</taxon>
        <taxon>Nematocera</taxon>
        <taxon>Culicoidea</taxon>
        <taxon>Culicidae</taxon>
        <taxon>Anophelinae</taxon>
        <taxon>Anopheles</taxon>
    </lineage>
</organism>
<protein>
    <submittedName>
        <fullName evidence="2">Putative secreted protein</fullName>
    </submittedName>
</protein>
<accession>A0A2M4CEY8</accession>
<dbReference type="EMBL" id="GGFJ01014732">
    <property type="protein sequence ID" value="MBW63873.1"/>
    <property type="molecule type" value="Transcribed_RNA"/>
</dbReference>
<dbReference type="AlphaFoldDB" id="A0A2M4CEY8"/>
<feature type="signal peptide" evidence="1">
    <location>
        <begin position="1"/>
        <end position="22"/>
    </location>
</feature>
<keyword evidence="1" id="KW-0732">Signal</keyword>
<sequence>MTSLSLPSILVLLFSDLPLAPLGPTAPFEACAGIVTGRGAPTTMSVRSSTNSCSNMPCLPTDFTILLG</sequence>
<reference evidence="2" key="1">
    <citation type="submission" date="2018-01" db="EMBL/GenBank/DDBJ databases">
        <title>An insight into the sialome of Amazonian anophelines.</title>
        <authorList>
            <person name="Ribeiro J.M."/>
            <person name="Scarpassa V."/>
            <person name="Calvo E."/>
        </authorList>
    </citation>
    <scope>NUCLEOTIDE SEQUENCE</scope>
    <source>
        <tissue evidence="2">Salivary glands</tissue>
    </source>
</reference>
<evidence type="ECO:0000256" key="1">
    <source>
        <dbReference type="SAM" id="SignalP"/>
    </source>
</evidence>